<reference evidence="2 3" key="1">
    <citation type="journal article" date="2013" name="Biodegradation">
        <title>Quantitative proteomic analysis of ibuprofen-degrading Patulibacter sp. strain I11.</title>
        <authorList>
            <person name="Almeida B."/>
            <person name="Kjeldal H."/>
            <person name="Lolas I."/>
            <person name="Knudsen A.D."/>
            <person name="Carvalho G."/>
            <person name="Nielsen K.L."/>
            <person name="Barreto Crespo M.T."/>
            <person name="Stensballe A."/>
            <person name="Nielsen J.L."/>
        </authorList>
    </citation>
    <scope>NUCLEOTIDE SEQUENCE [LARGE SCALE GENOMIC DNA]</scope>
    <source>
        <strain evidence="2 3">I11</strain>
    </source>
</reference>
<gene>
    <name evidence="2" type="ORF">PAI11_05930</name>
</gene>
<organism evidence="2 3">
    <name type="scientific">Patulibacter medicamentivorans</name>
    <dbReference type="NCBI Taxonomy" id="1097667"/>
    <lineage>
        <taxon>Bacteria</taxon>
        <taxon>Bacillati</taxon>
        <taxon>Actinomycetota</taxon>
        <taxon>Thermoleophilia</taxon>
        <taxon>Solirubrobacterales</taxon>
        <taxon>Patulibacteraceae</taxon>
        <taxon>Patulibacter</taxon>
    </lineage>
</organism>
<dbReference type="RefSeq" id="WP_007570689.1">
    <property type="nucleotide sequence ID" value="NZ_AGUD01000019.1"/>
</dbReference>
<evidence type="ECO:0000256" key="1">
    <source>
        <dbReference type="SAM" id="MobiDB-lite"/>
    </source>
</evidence>
<name>H0E1D1_9ACTN</name>
<dbReference type="Proteomes" id="UP000005143">
    <property type="component" value="Unassembled WGS sequence"/>
</dbReference>
<comment type="caution">
    <text evidence="2">The sequence shown here is derived from an EMBL/GenBank/DDBJ whole genome shotgun (WGS) entry which is preliminary data.</text>
</comment>
<dbReference type="PATRIC" id="fig|1097667.3.peg.590"/>
<protein>
    <submittedName>
        <fullName evidence="2">WD40 domain protein beta Propeller</fullName>
    </submittedName>
</protein>
<feature type="region of interest" description="Disordered" evidence="1">
    <location>
        <begin position="220"/>
        <end position="239"/>
    </location>
</feature>
<dbReference type="OrthoDB" id="9808778at2"/>
<evidence type="ECO:0000313" key="3">
    <source>
        <dbReference type="Proteomes" id="UP000005143"/>
    </source>
</evidence>
<sequence length="786" mass="83893">MREQERAGRIRRSGRLGTAGRRPAASRGRWLLALAIGLLAGLAPAVSGPAAAGAADPPFLPISEQRIPLPAGFEASTPIWTTDGQHLLFSSRGQLYLVAESGKGLRCLTCGLPNEPKIEPAVQEAFKDVFPDGKRILYGDFTKAFVLECAPSVLACDQRTLLPIDVGGGDEPGTGLALGPGVWHLSPDGQHLGWTTTRDDTRTMLIGKLARQADRYTVGDVRVLNPPGPSGPKDTDPRGWTNGGALYELKSFSKGGRAVTYVSSQFEGNPDMYEVDLATGRRTRLTGNADWDEDGGESPDGQLLSMYSDRGMHRVETAGMVPRRSFIDYPISINAAIYYVGTPIGFQCDLQPWLLPATGDDDGRLLGQPLTVYTGGDAHAQNNVPGRGAWSPDSTKVALTEMSYTTAMGLDRLLIAKLDRPPTKPAPVVESRVGSWATTPGRYRGTSGFGGPVTVNGLKAGTATITSIGGLFTGHHEVRYDHYSDDGKSFIDGTESVDVPLFPAIPARNRADIRISGARNGYFRADFSIGRLLGTPTASGTVNAEIDGYRTTGGIQQLGPCPQYLPRRRPLDLQTTVARHGRQRILTATVRADPAPTQRTEGGFGDERPMSRATIRVGDQTARTDGSGVARITLAPSAQGPTRVTASAGTTFAPTTRTIDLSKSSVVLAARVPGQSLRDVARRGRIQVRCALDAAGDCRATVSIGRALAHRIGLRVRGGAPTVTLGSGRARLRRPGVRTIDIALPRRTRDALSRRAGATARIAVRLTGSAPGRLRTTLTRRATLRR</sequence>
<dbReference type="InterPro" id="IPR011042">
    <property type="entry name" value="6-blade_b-propeller_TolB-like"/>
</dbReference>
<feature type="region of interest" description="Disordered" evidence="1">
    <location>
        <begin position="1"/>
        <end position="21"/>
    </location>
</feature>
<accession>H0E1D1</accession>
<dbReference type="EMBL" id="AGUD01000019">
    <property type="protein sequence ID" value="EHN12570.1"/>
    <property type="molecule type" value="Genomic_DNA"/>
</dbReference>
<dbReference type="Gene3D" id="2.120.10.30">
    <property type="entry name" value="TolB, C-terminal domain"/>
    <property type="match status" value="1"/>
</dbReference>
<keyword evidence="3" id="KW-1185">Reference proteome</keyword>
<dbReference type="AlphaFoldDB" id="H0E1D1"/>
<evidence type="ECO:0000313" key="2">
    <source>
        <dbReference type="EMBL" id="EHN12570.1"/>
    </source>
</evidence>
<dbReference type="SUPFAM" id="SSF82171">
    <property type="entry name" value="DPP6 N-terminal domain-like"/>
    <property type="match status" value="1"/>
</dbReference>
<proteinExistence type="predicted"/>